<dbReference type="GO" id="GO:0004181">
    <property type="term" value="F:metallocarboxypeptidase activity"/>
    <property type="evidence" value="ECO:0007669"/>
    <property type="project" value="InterPro"/>
</dbReference>
<keyword evidence="7" id="KW-0732">Signal</keyword>
<dbReference type="Proteomes" id="UP000184240">
    <property type="component" value="Unassembled WGS sequence"/>
</dbReference>
<dbReference type="STRING" id="573501.SAMN04487999_1771"/>
<dbReference type="SUPFAM" id="SSF53187">
    <property type="entry name" value="Zn-dependent exopeptidases"/>
    <property type="match status" value="1"/>
</dbReference>
<evidence type="ECO:0000256" key="7">
    <source>
        <dbReference type="SAM" id="SignalP"/>
    </source>
</evidence>
<accession>A0A1M5XX22</accession>
<evidence type="ECO:0000256" key="5">
    <source>
        <dbReference type="ARBA" id="ARBA00022833"/>
    </source>
</evidence>
<feature type="signal peptide" evidence="7">
    <location>
        <begin position="1"/>
        <end position="19"/>
    </location>
</feature>
<dbReference type="InterPro" id="IPR029062">
    <property type="entry name" value="Class_I_gatase-like"/>
</dbReference>
<dbReference type="GO" id="GO:0008270">
    <property type="term" value="F:zinc ion binding"/>
    <property type="evidence" value="ECO:0007669"/>
    <property type="project" value="InterPro"/>
</dbReference>
<dbReference type="EMBL" id="QOVN01000002">
    <property type="protein sequence ID" value="RXG30316.1"/>
    <property type="molecule type" value="Genomic_DNA"/>
</dbReference>
<reference evidence="10" key="1">
    <citation type="submission" date="2016-11" db="EMBL/GenBank/DDBJ databases">
        <authorList>
            <person name="Jaros S."/>
            <person name="Januszkiewicz K."/>
            <person name="Wedrychowicz H."/>
        </authorList>
    </citation>
    <scope>NUCLEOTIDE SEQUENCE [LARGE SCALE GENOMIC DNA]</scope>
    <source>
        <strain evidence="10">DSM 19859</strain>
    </source>
</reference>
<gene>
    <name evidence="9" type="ORF">DSM01_1066</name>
    <name evidence="10" type="ORF">SAMN04487999_1771</name>
</gene>
<dbReference type="CDD" id="cd03143">
    <property type="entry name" value="A4_beta-galactosidase_middle_domain"/>
    <property type="match status" value="1"/>
</dbReference>
<evidence type="ECO:0000313" key="12">
    <source>
        <dbReference type="Proteomes" id="UP000290037"/>
    </source>
</evidence>
<keyword evidence="3" id="KW-0645">Protease</keyword>
<sequence length="840" mass="94177">MKQLLLHLFLIFTIFQSTAQVMHPSLDYYLPDDVTYDPEIPKPQEILGYVPGEWHVSHDALVGYMRTMAAASDRITIENRGTTYEGRPLLLLTITSPENHANLAQIKTEHHALTESGAANLDTETMPIVTYQGMSIHGNEPSGSNAGLLAVYYLAAAQGAKIDAMLQDVVILFDPSFNPDGLQRFSYWANTNKNQNLTTDPQDREYSEIWPGGRTNHYWFDLNRDWLPAELPESQVRIKTFHEWYPNILTDHHEMGSNSSFFFQPGIQSRTHPLTPKLNQELTAEIGKYHAAAFDKIGSFYYTEEDYDDFYYGKGSTFPDINGSVGILFEQASSRGHVQETDNGLLTFPFTIRNQFTAFLSTIAAAQGMRKKMLDYQRDFYANSRNEAGKDAYIFGSKNDPARAAHLAQLLQRHKIAVYKPSENYTTKDLSFDTESSYVVPKTQKHSRLLKGMFEKRTTFEDSLFYDISAWSFPLAFNLDFSDSAPASIAGTKIDSVALQTPLSLSRSDYAYILPWGNYYAPKALNAILNKGIRAKVALQPFSVGGIDYDYGSVMIPVQNQSLNAADLQAFLDDVAKASHLSIDPVKTGLTEGIDLGSRKFEALKPQKIALLVGDGIRSYDAGEIWHLLDTRFDISITKLDTRNFSRTDLSQYTTIIMPTSGWGGGLDELAGNKIAAWVRNGGTLIGFKNAARWIKRQGLVDFREVETENPAKEVTFEQRSDFNGAQVIGGAIFSAKLDRSHPIAFGYDNAAISLFRDTTLFIEADETSYKNPILYTEEPLAAGYISPINYEAIKGTRPFVHQSSGRGEVLIFTDNTNFRAFWYGTSKLLMNGIFFSNQM</sequence>
<dbReference type="Pfam" id="PF00246">
    <property type="entry name" value="Peptidase_M14"/>
    <property type="match status" value="1"/>
</dbReference>
<dbReference type="SMART" id="SM00631">
    <property type="entry name" value="Zn_pept"/>
    <property type="match status" value="1"/>
</dbReference>
<name>A0A1M5XX22_9FLAO</name>
<comment type="cofactor">
    <cofactor evidence="1">
        <name>Zn(2+)</name>
        <dbReference type="ChEBI" id="CHEBI:29105"/>
    </cofactor>
</comment>
<evidence type="ECO:0000313" key="9">
    <source>
        <dbReference type="EMBL" id="RXG30316.1"/>
    </source>
</evidence>
<evidence type="ECO:0000313" key="11">
    <source>
        <dbReference type="Proteomes" id="UP000184240"/>
    </source>
</evidence>
<keyword evidence="6" id="KW-0482">Metalloprotease</keyword>
<dbReference type="GO" id="GO:0006508">
    <property type="term" value="P:proteolysis"/>
    <property type="evidence" value="ECO:0007669"/>
    <property type="project" value="UniProtKB-KW"/>
</dbReference>
<dbReference type="PANTHER" id="PTHR11705">
    <property type="entry name" value="PROTEASE FAMILY M14 CARBOXYPEPTIDASE A,B"/>
    <property type="match status" value="1"/>
</dbReference>
<evidence type="ECO:0000256" key="2">
    <source>
        <dbReference type="ARBA" id="ARBA00005988"/>
    </source>
</evidence>
<feature type="domain" description="Peptidase M14" evidence="8">
    <location>
        <begin position="55"/>
        <end position="340"/>
    </location>
</feature>
<comment type="similarity">
    <text evidence="2">Belongs to the peptidase M14 family.</text>
</comment>
<protein>
    <submittedName>
        <fullName evidence="10">Zinc carboxypeptidase</fullName>
    </submittedName>
</protein>
<evidence type="ECO:0000313" key="10">
    <source>
        <dbReference type="EMBL" id="SHI04340.1"/>
    </source>
</evidence>
<dbReference type="OrthoDB" id="9758209at2"/>
<keyword evidence="5" id="KW-0862">Zinc</keyword>
<keyword evidence="12" id="KW-1185">Reference proteome</keyword>
<dbReference type="AlphaFoldDB" id="A0A1M5XX22"/>
<evidence type="ECO:0000259" key="8">
    <source>
        <dbReference type="SMART" id="SM00631"/>
    </source>
</evidence>
<keyword evidence="4" id="KW-0378">Hydrolase</keyword>
<dbReference type="RefSeq" id="WP_072982864.1">
    <property type="nucleotide sequence ID" value="NZ_FQXT01000003.1"/>
</dbReference>
<dbReference type="Proteomes" id="UP000290037">
    <property type="component" value="Unassembled WGS sequence"/>
</dbReference>
<feature type="chain" id="PRO_5012454861" evidence="7">
    <location>
        <begin position="20"/>
        <end position="840"/>
    </location>
</feature>
<evidence type="ECO:0000256" key="6">
    <source>
        <dbReference type="ARBA" id="ARBA00023049"/>
    </source>
</evidence>
<dbReference type="GO" id="GO:0005615">
    <property type="term" value="C:extracellular space"/>
    <property type="evidence" value="ECO:0007669"/>
    <property type="project" value="TreeGrafter"/>
</dbReference>
<keyword evidence="10" id="KW-0121">Carboxypeptidase</keyword>
<reference evidence="11" key="2">
    <citation type="submission" date="2016-11" db="EMBL/GenBank/DDBJ databases">
        <authorList>
            <person name="Varghese N."/>
            <person name="Submissions S."/>
        </authorList>
    </citation>
    <scope>NUCLEOTIDE SEQUENCE [LARGE SCALE GENOMIC DNA]</scope>
    <source>
        <strain evidence="11">DSM 19859</strain>
    </source>
</reference>
<dbReference type="InterPro" id="IPR000834">
    <property type="entry name" value="Peptidase_M14"/>
</dbReference>
<evidence type="ECO:0000256" key="4">
    <source>
        <dbReference type="ARBA" id="ARBA00022801"/>
    </source>
</evidence>
<dbReference type="PANTHER" id="PTHR11705:SF143">
    <property type="entry name" value="SLL0236 PROTEIN"/>
    <property type="match status" value="1"/>
</dbReference>
<evidence type="ECO:0000256" key="1">
    <source>
        <dbReference type="ARBA" id="ARBA00001947"/>
    </source>
</evidence>
<proteinExistence type="inferred from homology"/>
<dbReference type="SUPFAM" id="SSF52317">
    <property type="entry name" value="Class I glutamine amidotransferase-like"/>
    <property type="match status" value="1"/>
</dbReference>
<reference evidence="9 12" key="3">
    <citation type="submission" date="2018-07" db="EMBL/GenBank/DDBJ databases">
        <title>Leeuwenhoekiella genomics.</title>
        <authorList>
            <person name="Tahon G."/>
            <person name="Willems A."/>
        </authorList>
    </citation>
    <scope>NUCLEOTIDE SEQUENCE [LARGE SCALE GENOMIC DNA]</scope>
    <source>
        <strain evidence="9 12">LMG 24856</strain>
    </source>
</reference>
<dbReference type="Gene3D" id="3.40.630.10">
    <property type="entry name" value="Zn peptidases"/>
    <property type="match status" value="1"/>
</dbReference>
<dbReference type="EMBL" id="FQXT01000003">
    <property type="protein sequence ID" value="SHI04340.1"/>
    <property type="molecule type" value="Genomic_DNA"/>
</dbReference>
<organism evidence="10 11">
    <name type="scientific">Leeuwenhoekiella palythoae</name>
    <dbReference type="NCBI Taxonomy" id="573501"/>
    <lineage>
        <taxon>Bacteria</taxon>
        <taxon>Pseudomonadati</taxon>
        <taxon>Bacteroidota</taxon>
        <taxon>Flavobacteriia</taxon>
        <taxon>Flavobacteriales</taxon>
        <taxon>Flavobacteriaceae</taxon>
        <taxon>Leeuwenhoekiella</taxon>
    </lineage>
</organism>
<evidence type="ECO:0000256" key="3">
    <source>
        <dbReference type="ARBA" id="ARBA00022670"/>
    </source>
</evidence>